<evidence type="ECO:0000313" key="2">
    <source>
        <dbReference type="Proteomes" id="UP001218188"/>
    </source>
</evidence>
<dbReference type="AlphaFoldDB" id="A0AAD6SAZ6"/>
<sequence>MGNRDNSLEVIIDTALLIKRSFKLWNIFPLTTTEFEGRILARDATSLFDAIDAWVVIIGPDSKGNTEHIGPRTPGRFIDVKTYSICRSDPFPRFGLKE</sequence>
<protein>
    <submittedName>
        <fullName evidence="1">Uncharacterized protein</fullName>
    </submittedName>
</protein>
<proteinExistence type="predicted"/>
<accession>A0AAD6SAZ6</accession>
<evidence type="ECO:0000313" key="1">
    <source>
        <dbReference type="EMBL" id="KAJ7024529.1"/>
    </source>
</evidence>
<organism evidence="1 2">
    <name type="scientific">Mycena alexandri</name>
    <dbReference type="NCBI Taxonomy" id="1745969"/>
    <lineage>
        <taxon>Eukaryota</taxon>
        <taxon>Fungi</taxon>
        <taxon>Dikarya</taxon>
        <taxon>Basidiomycota</taxon>
        <taxon>Agaricomycotina</taxon>
        <taxon>Agaricomycetes</taxon>
        <taxon>Agaricomycetidae</taxon>
        <taxon>Agaricales</taxon>
        <taxon>Marasmiineae</taxon>
        <taxon>Mycenaceae</taxon>
        <taxon>Mycena</taxon>
    </lineage>
</organism>
<dbReference type="Proteomes" id="UP001218188">
    <property type="component" value="Unassembled WGS sequence"/>
</dbReference>
<dbReference type="EMBL" id="JARJCM010000168">
    <property type="protein sequence ID" value="KAJ7024529.1"/>
    <property type="molecule type" value="Genomic_DNA"/>
</dbReference>
<name>A0AAD6SAZ6_9AGAR</name>
<keyword evidence="2" id="KW-1185">Reference proteome</keyword>
<comment type="caution">
    <text evidence="1">The sequence shown here is derived from an EMBL/GenBank/DDBJ whole genome shotgun (WGS) entry which is preliminary data.</text>
</comment>
<reference evidence="1" key="1">
    <citation type="submission" date="2023-03" db="EMBL/GenBank/DDBJ databases">
        <title>Massive genome expansion in bonnet fungi (Mycena s.s.) driven by repeated elements and novel gene families across ecological guilds.</title>
        <authorList>
            <consortium name="Lawrence Berkeley National Laboratory"/>
            <person name="Harder C.B."/>
            <person name="Miyauchi S."/>
            <person name="Viragh M."/>
            <person name="Kuo A."/>
            <person name="Thoen E."/>
            <person name="Andreopoulos B."/>
            <person name="Lu D."/>
            <person name="Skrede I."/>
            <person name="Drula E."/>
            <person name="Henrissat B."/>
            <person name="Morin E."/>
            <person name="Kohler A."/>
            <person name="Barry K."/>
            <person name="LaButti K."/>
            <person name="Morin E."/>
            <person name="Salamov A."/>
            <person name="Lipzen A."/>
            <person name="Mereny Z."/>
            <person name="Hegedus B."/>
            <person name="Baldrian P."/>
            <person name="Stursova M."/>
            <person name="Weitz H."/>
            <person name="Taylor A."/>
            <person name="Grigoriev I.V."/>
            <person name="Nagy L.G."/>
            <person name="Martin F."/>
            <person name="Kauserud H."/>
        </authorList>
    </citation>
    <scope>NUCLEOTIDE SEQUENCE</scope>
    <source>
        <strain evidence="1">CBHHK200</strain>
    </source>
</reference>
<gene>
    <name evidence="1" type="ORF">C8F04DRAFT_1270225</name>
</gene>